<dbReference type="PIRSF" id="PIRSF036625">
    <property type="entry name" value="GAF_ANTAR"/>
    <property type="match status" value="1"/>
</dbReference>
<dbReference type="SUPFAM" id="SSF55781">
    <property type="entry name" value="GAF domain-like"/>
    <property type="match status" value="1"/>
</dbReference>
<feature type="domain" description="ANTAR" evidence="5">
    <location>
        <begin position="176"/>
        <end position="237"/>
    </location>
</feature>
<accession>A0A6H9YRZ9</accession>
<organism evidence="6 7">
    <name type="scientific">Actinomadura rudentiformis</name>
    <dbReference type="NCBI Taxonomy" id="359158"/>
    <lineage>
        <taxon>Bacteria</taxon>
        <taxon>Bacillati</taxon>
        <taxon>Actinomycetota</taxon>
        <taxon>Actinomycetes</taxon>
        <taxon>Streptosporangiales</taxon>
        <taxon>Thermomonosporaceae</taxon>
        <taxon>Actinomadura</taxon>
    </lineage>
</organism>
<comment type="caution">
    <text evidence="6">The sequence shown here is derived from an EMBL/GenBank/DDBJ whole genome shotgun (WGS) entry which is preliminary data.</text>
</comment>
<keyword evidence="2" id="KW-0418">Kinase</keyword>
<evidence type="ECO:0000259" key="5">
    <source>
        <dbReference type="PROSITE" id="PS50921"/>
    </source>
</evidence>
<gene>
    <name evidence="6" type="ORF">F8566_36570</name>
</gene>
<dbReference type="Proteomes" id="UP000468735">
    <property type="component" value="Unassembled WGS sequence"/>
</dbReference>
<dbReference type="InterPro" id="IPR036388">
    <property type="entry name" value="WH-like_DNA-bd_sf"/>
</dbReference>
<proteinExistence type="predicted"/>
<dbReference type="SMART" id="SM01012">
    <property type="entry name" value="ANTAR"/>
    <property type="match status" value="1"/>
</dbReference>
<evidence type="ECO:0000313" key="7">
    <source>
        <dbReference type="Proteomes" id="UP000468735"/>
    </source>
</evidence>
<reference evidence="6 7" key="1">
    <citation type="submission" date="2019-09" db="EMBL/GenBank/DDBJ databases">
        <title>Actinomadura physcomitrii sp. nov., a novel actinomycete isolated from moss [Physcomitrium sphaericum (Ludw) Fuernr].</title>
        <authorList>
            <person name="Zhuang X."/>
            <person name="Liu C."/>
        </authorList>
    </citation>
    <scope>NUCLEOTIDE SEQUENCE [LARGE SCALE GENOMIC DNA]</scope>
    <source>
        <strain evidence="6 7">HMC1</strain>
    </source>
</reference>
<evidence type="ECO:0000313" key="6">
    <source>
        <dbReference type="EMBL" id="KAB2343062.1"/>
    </source>
</evidence>
<evidence type="ECO:0000256" key="3">
    <source>
        <dbReference type="ARBA" id="ARBA00023015"/>
    </source>
</evidence>
<sequence>MSGRRKATMHLDPEALDASLRMLSHPPREADLQRALAKVVTAVHRLFDCDGAGLMFTDGNGALRYVTATDETGRRLEVAQAELGEGPCVDAYVHGRVTACPDLLSDQRWPGLAATLARDPNGVRGVVGAPVRLTGTPVGCLNLHSHRPRNWDEADLHGLPAYADLIEETISAALAAEHTSTLARQLEYALRNRVMIERAIGFLMADRGLDSAEAFDQLRNRARSSRRRTIHVAAELLGEELPTEPERPPVN</sequence>
<dbReference type="OrthoDB" id="4629915at2"/>
<dbReference type="InterPro" id="IPR029016">
    <property type="entry name" value="GAF-like_dom_sf"/>
</dbReference>
<dbReference type="EMBL" id="WBMT01000020">
    <property type="protein sequence ID" value="KAB2343062.1"/>
    <property type="molecule type" value="Genomic_DNA"/>
</dbReference>
<dbReference type="InterPro" id="IPR005561">
    <property type="entry name" value="ANTAR"/>
</dbReference>
<dbReference type="InterPro" id="IPR003018">
    <property type="entry name" value="GAF"/>
</dbReference>
<evidence type="ECO:0000256" key="4">
    <source>
        <dbReference type="ARBA" id="ARBA00023163"/>
    </source>
</evidence>
<dbReference type="PROSITE" id="PS50921">
    <property type="entry name" value="ANTAR"/>
    <property type="match status" value="1"/>
</dbReference>
<dbReference type="SMART" id="SM00065">
    <property type="entry name" value="GAF"/>
    <property type="match status" value="1"/>
</dbReference>
<dbReference type="Gene3D" id="3.30.450.40">
    <property type="match status" value="1"/>
</dbReference>
<dbReference type="InterPro" id="IPR011006">
    <property type="entry name" value="CheY-like_superfamily"/>
</dbReference>
<dbReference type="AlphaFoldDB" id="A0A6H9YRZ9"/>
<keyword evidence="7" id="KW-1185">Reference proteome</keyword>
<protein>
    <submittedName>
        <fullName evidence="6">GAF and ANTAR domain-containing protein</fullName>
    </submittedName>
</protein>
<name>A0A6H9YRZ9_9ACTN</name>
<keyword evidence="3" id="KW-0805">Transcription regulation</keyword>
<evidence type="ECO:0000256" key="1">
    <source>
        <dbReference type="ARBA" id="ARBA00022679"/>
    </source>
</evidence>
<dbReference type="GO" id="GO:0016301">
    <property type="term" value="F:kinase activity"/>
    <property type="evidence" value="ECO:0007669"/>
    <property type="project" value="UniProtKB-KW"/>
</dbReference>
<evidence type="ECO:0000256" key="2">
    <source>
        <dbReference type="ARBA" id="ARBA00022777"/>
    </source>
</evidence>
<dbReference type="Pfam" id="PF01590">
    <property type="entry name" value="GAF"/>
    <property type="match status" value="1"/>
</dbReference>
<dbReference type="InterPro" id="IPR012074">
    <property type="entry name" value="GAF_ANTAR"/>
</dbReference>
<dbReference type="GO" id="GO:0003723">
    <property type="term" value="F:RNA binding"/>
    <property type="evidence" value="ECO:0007669"/>
    <property type="project" value="InterPro"/>
</dbReference>
<keyword evidence="1" id="KW-0808">Transferase</keyword>
<dbReference type="SUPFAM" id="SSF52172">
    <property type="entry name" value="CheY-like"/>
    <property type="match status" value="1"/>
</dbReference>
<dbReference type="Gene3D" id="1.10.10.10">
    <property type="entry name" value="Winged helix-like DNA-binding domain superfamily/Winged helix DNA-binding domain"/>
    <property type="match status" value="1"/>
</dbReference>
<dbReference type="Pfam" id="PF03861">
    <property type="entry name" value="ANTAR"/>
    <property type="match status" value="1"/>
</dbReference>
<keyword evidence="4" id="KW-0804">Transcription</keyword>